<sequence>MANKLIKLVVLVAVFVLVGFSSEAKTVDKIIATVNGKPITTYELQNLAGFYRVNNLNTLLNEVIDDYLIRQYANNMGIIVSDEDVEKYIQQMAEANNLSEDEFLAKLKESNIDLNYYKEGIKLRLYRIKFARRVFLSSIKITDKDIENYYNLHKDKFKGKSKVLVLSIITLGDLETAKKVYSLLKKGKSFEDLLNKYSTTKESTRKVPIETLNPYLQKKLLSLKPNQYTDIIQSAGKFYIVKLLGTEEGESIKDTIRNTLIDQQITAKLKSWLKMIRARSDIEVFQK</sequence>
<protein>
    <recommendedName>
        <fullName evidence="2">peptidylprolyl isomerase</fullName>
        <ecNumber evidence="2">5.2.1.8</ecNumber>
    </recommendedName>
</protein>
<dbReference type="SUPFAM" id="SSF109998">
    <property type="entry name" value="Triger factor/SurA peptide-binding domain-like"/>
    <property type="match status" value="1"/>
</dbReference>
<evidence type="ECO:0000256" key="3">
    <source>
        <dbReference type="ARBA" id="ARBA00022729"/>
    </source>
</evidence>
<dbReference type="InterPro" id="IPR000297">
    <property type="entry name" value="PPIase_PpiC"/>
</dbReference>
<evidence type="ECO:0000313" key="7">
    <source>
        <dbReference type="EMBL" id="AEA33021.1"/>
    </source>
</evidence>
<dbReference type="SUPFAM" id="SSF54534">
    <property type="entry name" value="FKBP-like"/>
    <property type="match status" value="1"/>
</dbReference>
<dbReference type="EMBL" id="CP002606">
    <property type="protein sequence ID" value="AEA33021.1"/>
    <property type="molecule type" value="Genomic_DNA"/>
</dbReference>
<dbReference type="PANTHER" id="PTHR47245:SF1">
    <property type="entry name" value="FOLDASE PROTEIN PRSA"/>
    <property type="match status" value="1"/>
</dbReference>
<evidence type="ECO:0000256" key="2">
    <source>
        <dbReference type="ARBA" id="ARBA00013194"/>
    </source>
</evidence>
<dbReference type="AlphaFoldDB" id="F2LWP3"/>
<evidence type="ECO:0000256" key="4">
    <source>
        <dbReference type="ARBA" id="ARBA00023110"/>
    </source>
</evidence>
<dbReference type="Proteomes" id="UP000008139">
    <property type="component" value="Chromosome"/>
</dbReference>
<keyword evidence="4" id="KW-0697">Rotamase</keyword>
<dbReference type="InterPro" id="IPR050245">
    <property type="entry name" value="PrsA_foldase"/>
</dbReference>
<keyword evidence="5" id="KW-0413">Isomerase</keyword>
<proteinExistence type="predicted"/>
<reference evidence="8" key="2">
    <citation type="submission" date="2011-03" db="EMBL/GenBank/DDBJ databases">
        <title>The complete genome of Hippea maritima DSM 10411.</title>
        <authorList>
            <consortium name="US DOE Joint Genome Institute (JGI-PGF)"/>
            <person name="Lucas S."/>
            <person name="Copeland A."/>
            <person name="Lapidus A."/>
            <person name="Bruce D."/>
            <person name="Goodwin L."/>
            <person name="Pitluck S."/>
            <person name="Peters L."/>
            <person name="Kyrpides N."/>
            <person name="Mavromatis K."/>
            <person name="Pagani I."/>
            <person name="Ivanova N."/>
            <person name="Mikhailova N."/>
            <person name="Lu M."/>
            <person name="Detter J.C."/>
            <person name="Tapia R."/>
            <person name="Han C."/>
            <person name="Land M."/>
            <person name="Hauser L."/>
            <person name="Markowitz V."/>
            <person name="Cheng J.-F."/>
            <person name="Hugenholtz P."/>
            <person name="Woyke T."/>
            <person name="Wu D."/>
            <person name="Spring S."/>
            <person name="Schroeder M."/>
            <person name="Brambilla E."/>
            <person name="Klenk H.-P."/>
            <person name="Eisen J.A."/>
        </authorList>
    </citation>
    <scope>NUCLEOTIDE SEQUENCE [LARGE SCALE GENOMIC DNA]</scope>
    <source>
        <strain evidence="8">ATCC 700847 / DSM 10411 / MH2</strain>
    </source>
</reference>
<feature type="domain" description="PpiC" evidence="6">
    <location>
        <begin position="141"/>
        <end position="249"/>
    </location>
</feature>
<keyword evidence="8" id="KW-1185">Reference proteome</keyword>
<dbReference type="InParanoid" id="F2LWP3"/>
<dbReference type="EC" id="5.2.1.8" evidence="2"/>
<evidence type="ECO:0000259" key="6">
    <source>
        <dbReference type="Pfam" id="PF13145"/>
    </source>
</evidence>
<reference evidence="7 8" key="1">
    <citation type="journal article" date="2011" name="Stand. Genomic Sci.">
        <title>Complete genome sequence of the thermophilic sulfur-reducer Hippea maritima type strain (MH(2)).</title>
        <authorList>
            <person name="Huntemann M."/>
            <person name="Lu M."/>
            <person name="Nolan M."/>
            <person name="Lapidus A."/>
            <person name="Lucas S."/>
            <person name="Hammon N."/>
            <person name="Deshpande S."/>
            <person name="Cheng J.F."/>
            <person name="Tapia R."/>
            <person name="Han C."/>
            <person name="Goodwin L."/>
            <person name="Pitluck S."/>
            <person name="Liolios K."/>
            <person name="Pagani I."/>
            <person name="Ivanova N."/>
            <person name="Ovchinikova G."/>
            <person name="Pati A."/>
            <person name="Chen A."/>
            <person name="Palaniappan K."/>
            <person name="Land M."/>
            <person name="Hauser L."/>
            <person name="Jeffries C.D."/>
            <person name="Detter J.C."/>
            <person name="Brambilla E.M."/>
            <person name="Rohde M."/>
            <person name="Spring S."/>
            <person name="Goker M."/>
            <person name="Woyke T."/>
            <person name="Bristow J."/>
            <person name="Eisen J.A."/>
            <person name="Markowitz V."/>
            <person name="Hugenholtz P."/>
            <person name="Kyrpides N.C."/>
            <person name="Klenk H.P."/>
            <person name="Mavromatis K."/>
        </authorList>
    </citation>
    <scope>NUCLEOTIDE SEQUENCE [LARGE SCALE GENOMIC DNA]</scope>
    <source>
        <strain evidence="8">ATCC 700847 / DSM 10411 / MH2</strain>
    </source>
</reference>
<dbReference type="Pfam" id="PF13624">
    <property type="entry name" value="SurA_N_3"/>
    <property type="match status" value="1"/>
</dbReference>
<evidence type="ECO:0000256" key="1">
    <source>
        <dbReference type="ARBA" id="ARBA00000971"/>
    </source>
</evidence>
<dbReference type="GO" id="GO:0003755">
    <property type="term" value="F:peptidyl-prolyl cis-trans isomerase activity"/>
    <property type="evidence" value="ECO:0007669"/>
    <property type="project" value="UniProtKB-KW"/>
</dbReference>
<comment type="catalytic activity">
    <reaction evidence="1">
        <text>[protein]-peptidylproline (omega=180) = [protein]-peptidylproline (omega=0)</text>
        <dbReference type="Rhea" id="RHEA:16237"/>
        <dbReference type="Rhea" id="RHEA-COMP:10747"/>
        <dbReference type="Rhea" id="RHEA-COMP:10748"/>
        <dbReference type="ChEBI" id="CHEBI:83833"/>
        <dbReference type="ChEBI" id="CHEBI:83834"/>
        <dbReference type="EC" id="5.2.1.8"/>
    </reaction>
</comment>
<dbReference type="KEGG" id="hmr:Hipma_0038"/>
<organism evidence="7 8">
    <name type="scientific">Hippea maritima (strain ATCC 700847 / DSM 10411 / MH2)</name>
    <dbReference type="NCBI Taxonomy" id="760142"/>
    <lineage>
        <taxon>Bacteria</taxon>
        <taxon>Pseudomonadati</taxon>
        <taxon>Campylobacterota</taxon>
        <taxon>Desulfurellia</taxon>
        <taxon>Desulfurellales</taxon>
        <taxon>Hippeaceae</taxon>
        <taxon>Hippea</taxon>
    </lineage>
</organism>
<gene>
    <name evidence="7" type="ordered locus">Hipma_0038</name>
</gene>
<dbReference type="PANTHER" id="PTHR47245">
    <property type="entry name" value="PEPTIDYLPROLYL ISOMERASE"/>
    <property type="match status" value="1"/>
</dbReference>
<dbReference type="Gene3D" id="1.10.4030.10">
    <property type="entry name" value="Porin chaperone SurA, peptide-binding domain"/>
    <property type="match status" value="1"/>
</dbReference>
<evidence type="ECO:0000313" key="8">
    <source>
        <dbReference type="Proteomes" id="UP000008139"/>
    </source>
</evidence>
<dbReference type="eggNOG" id="COG0760">
    <property type="taxonomic scope" value="Bacteria"/>
</dbReference>
<evidence type="ECO:0000256" key="5">
    <source>
        <dbReference type="ARBA" id="ARBA00023235"/>
    </source>
</evidence>
<dbReference type="Gene3D" id="3.10.50.40">
    <property type="match status" value="1"/>
</dbReference>
<dbReference type="STRING" id="760142.Hipma_0038"/>
<dbReference type="Pfam" id="PF13145">
    <property type="entry name" value="Rotamase_2"/>
    <property type="match status" value="1"/>
</dbReference>
<accession>F2LWP3</accession>
<name>F2LWP3_HIPMA</name>
<dbReference type="RefSeq" id="WP_013681066.1">
    <property type="nucleotide sequence ID" value="NC_015318.1"/>
</dbReference>
<dbReference type="InterPro" id="IPR046357">
    <property type="entry name" value="PPIase_dom_sf"/>
</dbReference>
<dbReference type="HOGENOM" id="CLU_972267_0_0_7"/>
<dbReference type="InterPro" id="IPR027304">
    <property type="entry name" value="Trigger_fact/SurA_dom_sf"/>
</dbReference>
<keyword evidence="3" id="KW-0732">Signal</keyword>